<name>A0A1B6DZS1_9HEMI</name>
<organism evidence="2">
    <name type="scientific">Clastoptera arizonana</name>
    <name type="common">Arizona spittle bug</name>
    <dbReference type="NCBI Taxonomy" id="38151"/>
    <lineage>
        <taxon>Eukaryota</taxon>
        <taxon>Metazoa</taxon>
        <taxon>Ecdysozoa</taxon>
        <taxon>Arthropoda</taxon>
        <taxon>Hexapoda</taxon>
        <taxon>Insecta</taxon>
        <taxon>Pterygota</taxon>
        <taxon>Neoptera</taxon>
        <taxon>Paraneoptera</taxon>
        <taxon>Hemiptera</taxon>
        <taxon>Auchenorrhyncha</taxon>
        <taxon>Cercopoidea</taxon>
        <taxon>Clastopteridae</taxon>
        <taxon>Clastoptera</taxon>
    </lineage>
</organism>
<evidence type="ECO:0000313" key="2">
    <source>
        <dbReference type="EMBL" id="JAS31149.1"/>
    </source>
</evidence>
<accession>A0A1B6DZS1</accession>
<feature type="compositionally biased region" description="Polar residues" evidence="1">
    <location>
        <begin position="56"/>
        <end position="71"/>
    </location>
</feature>
<reference evidence="2" key="1">
    <citation type="submission" date="2015-12" db="EMBL/GenBank/DDBJ databases">
        <title>De novo transcriptome assembly of four potential Pierce s Disease insect vectors from Arizona vineyards.</title>
        <authorList>
            <person name="Tassone E.E."/>
        </authorList>
    </citation>
    <scope>NUCLEOTIDE SEQUENCE</scope>
</reference>
<feature type="region of interest" description="Disordered" evidence="1">
    <location>
        <begin position="49"/>
        <end position="76"/>
    </location>
</feature>
<protein>
    <submittedName>
        <fullName evidence="2">Uncharacterized protein</fullName>
    </submittedName>
</protein>
<dbReference type="EMBL" id="GEDC01006149">
    <property type="protein sequence ID" value="JAS31149.1"/>
    <property type="molecule type" value="Transcribed_RNA"/>
</dbReference>
<gene>
    <name evidence="2" type="ORF">g.8018</name>
</gene>
<sequence length="298" mass="34671">MVRLTFDHIQVYSTITLHLILCTSVASLTNINKNNATKNNIKSIKGFSTGKHRQNINHNDNSFGGKNSLKNKSVRTSKDIKVNEDGNRDKKEDEHKVVYSSGELDVIHRGRPKHIKIEGEDDYNDSEDKSEIKIHRDEGALAIKQQAKENSDHLDTGEVSYFNETNSEMERGLEVEREADTLKRRLLVQEKMLYEEFEEVEVGEGDSLLRDLKQYNNDLMEFLNMAVADKPNTYAVVKDFLDPNQPVPHVAKMEFAKEALMENFRWSEQDFDRFQKLFHNTTETFFELQLSHHEFPYR</sequence>
<evidence type="ECO:0000256" key="1">
    <source>
        <dbReference type="SAM" id="MobiDB-lite"/>
    </source>
</evidence>
<proteinExistence type="predicted"/>
<dbReference type="AlphaFoldDB" id="A0A1B6DZS1"/>